<dbReference type="AlphaFoldDB" id="A0A085M7M3"/>
<accession>A0A085M7M3</accession>
<reference evidence="1 3" key="1">
    <citation type="journal article" date="2014" name="Nat. Genet.">
        <title>Genome and transcriptome of the porcine whipworm Trichuris suis.</title>
        <authorList>
            <person name="Jex A.R."/>
            <person name="Nejsum P."/>
            <person name="Schwarz E.M."/>
            <person name="Hu L."/>
            <person name="Young N.D."/>
            <person name="Hall R.S."/>
            <person name="Korhonen P.K."/>
            <person name="Liao S."/>
            <person name="Thamsborg S."/>
            <person name="Xia J."/>
            <person name="Xu P."/>
            <person name="Wang S."/>
            <person name="Scheerlinck J.P."/>
            <person name="Hofmann A."/>
            <person name="Sternberg P.W."/>
            <person name="Wang J."/>
            <person name="Gasser R.B."/>
        </authorList>
    </citation>
    <scope>NUCLEOTIDE SEQUENCE [LARGE SCALE GENOMIC DNA]</scope>
    <source>
        <strain evidence="2">DCEP-RM93F</strain>
        <strain evidence="1">DCEP-RM93M</strain>
    </source>
</reference>
<dbReference type="Proteomes" id="UP000030764">
    <property type="component" value="Unassembled WGS sequence"/>
</dbReference>
<protein>
    <submittedName>
        <fullName evidence="1">Uncharacterized protein</fullName>
    </submittedName>
</protein>
<evidence type="ECO:0000313" key="3">
    <source>
        <dbReference type="Proteomes" id="UP000030764"/>
    </source>
</evidence>
<evidence type="ECO:0000313" key="2">
    <source>
        <dbReference type="EMBL" id="KFD65570.1"/>
    </source>
</evidence>
<dbReference type="Proteomes" id="UP000030758">
    <property type="component" value="Unassembled WGS sequence"/>
</dbReference>
<name>A0A085M7M3_9BILA</name>
<proteinExistence type="predicted"/>
<keyword evidence="3" id="KW-1185">Reference proteome</keyword>
<evidence type="ECO:0000313" key="1">
    <source>
        <dbReference type="EMBL" id="KFD53219.1"/>
    </source>
</evidence>
<organism evidence="1 3">
    <name type="scientific">Trichuris suis</name>
    <name type="common">pig whipworm</name>
    <dbReference type="NCBI Taxonomy" id="68888"/>
    <lineage>
        <taxon>Eukaryota</taxon>
        <taxon>Metazoa</taxon>
        <taxon>Ecdysozoa</taxon>
        <taxon>Nematoda</taxon>
        <taxon>Enoplea</taxon>
        <taxon>Dorylaimia</taxon>
        <taxon>Trichinellida</taxon>
        <taxon>Trichuridae</taxon>
        <taxon>Trichuris</taxon>
    </lineage>
</organism>
<dbReference type="EMBL" id="KL367536">
    <property type="protein sequence ID" value="KFD65570.1"/>
    <property type="molecule type" value="Genomic_DNA"/>
</dbReference>
<dbReference type="EMBL" id="KL363219">
    <property type="protein sequence ID" value="KFD53219.1"/>
    <property type="molecule type" value="Genomic_DNA"/>
</dbReference>
<gene>
    <name evidence="1" type="ORF">M513_05929</name>
    <name evidence="2" type="ORF">M514_05929</name>
</gene>
<sequence length="162" mass="17647">MVTFKEIFLVKIQRLPLYVSYYRQFSATDGPLRRSSAITIKSGTTPALVALLAVSSNGNTVAGCSAVNSATDGTRRSTLSASCEVRRPPRSCCSCAVRQAAGWLLAVGHSAWKRRADDRQSVRRTGAADGAVVDGGRPWCERPRRPTCFALLHQQRHLATTR</sequence>